<protein>
    <submittedName>
        <fullName evidence="3">Pentatricopeptide repeat-containing protein</fullName>
    </submittedName>
</protein>
<dbReference type="Pfam" id="PF13041">
    <property type="entry name" value="PPR_2"/>
    <property type="match status" value="1"/>
</dbReference>
<dbReference type="NCBIfam" id="TIGR00756">
    <property type="entry name" value="PPR"/>
    <property type="match status" value="2"/>
</dbReference>
<dbReference type="GO" id="GO:0003723">
    <property type="term" value="F:RNA binding"/>
    <property type="evidence" value="ECO:0007669"/>
    <property type="project" value="InterPro"/>
</dbReference>
<dbReference type="Proteomes" id="UP001180020">
    <property type="component" value="Unassembled WGS sequence"/>
</dbReference>
<dbReference type="EMBL" id="JAUJYO010000015">
    <property type="protein sequence ID" value="KAK1296982.1"/>
    <property type="molecule type" value="Genomic_DNA"/>
</dbReference>
<feature type="repeat" description="PPR" evidence="2">
    <location>
        <begin position="30"/>
        <end position="64"/>
    </location>
</feature>
<keyword evidence="1" id="KW-0677">Repeat</keyword>
<dbReference type="PANTHER" id="PTHR47926:SF532">
    <property type="entry name" value="PENTACOTRIPEPTIDE-REPEAT REGION OF PRORP DOMAIN-CONTAINING PROTEIN"/>
    <property type="match status" value="1"/>
</dbReference>
<evidence type="ECO:0000256" key="2">
    <source>
        <dbReference type="PROSITE-ProRule" id="PRU00708"/>
    </source>
</evidence>
<dbReference type="Gene3D" id="1.25.40.10">
    <property type="entry name" value="Tetratricopeptide repeat domain"/>
    <property type="match status" value="1"/>
</dbReference>
<dbReference type="PANTHER" id="PTHR47926">
    <property type="entry name" value="PENTATRICOPEPTIDE REPEAT-CONTAINING PROTEIN"/>
    <property type="match status" value="1"/>
</dbReference>
<comment type="caution">
    <text evidence="3">The sequence shown here is derived from an EMBL/GenBank/DDBJ whole genome shotgun (WGS) entry which is preliminary data.</text>
</comment>
<organism evidence="3 4">
    <name type="scientific">Acorus calamus</name>
    <name type="common">Sweet flag</name>
    <dbReference type="NCBI Taxonomy" id="4465"/>
    <lineage>
        <taxon>Eukaryota</taxon>
        <taxon>Viridiplantae</taxon>
        <taxon>Streptophyta</taxon>
        <taxon>Embryophyta</taxon>
        <taxon>Tracheophyta</taxon>
        <taxon>Spermatophyta</taxon>
        <taxon>Magnoliopsida</taxon>
        <taxon>Liliopsida</taxon>
        <taxon>Acoraceae</taxon>
        <taxon>Acorus</taxon>
    </lineage>
</organism>
<dbReference type="InterPro" id="IPR046960">
    <property type="entry name" value="PPR_At4g14850-like_plant"/>
</dbReference>
<evidence type="ECO:0000256" key="1">
    <source>
        <dbReference type="ARBA" id="ARBA00022737"/>
    </source>
</evidence>
<dbReference type="FunFam" id="1.25.40.10:FF:000090">
    <property type="entry name" value="Pentatricopeptide repeat-containing protein, chloroplastic"/>
    <property type="match status" value="1"/>
</dbReference>
<dbReference type="InterPro" id="IPR011990">
    <property type="entry name" value="TPR-like_helical_dom_sf"/>
</dbReference>
<dbReference type="Pfam" id="PF12854">
    <property type="entry name" value="PPR_1"/>
    <property type="match status" value="1"/>
</dbReference>
<dbReference type="AlphaFoldDB" id="A0AAV9D6X4"/>
<reference evidence="3" key="1">
    <citation type="journal article" date="2023" name="Nat. Commun.">
        <title>Diploid and tetraploid genomes of Acorus and the evolution of monocots.</title>
        <authorList>
            <person name="Ma L."/>
            <person name="Liu K.W."/>
            <person name="Li Z."/>
            <person name="Hsiao Y.Y."/>
            <person name="Qi Y."/>
            <person name="Fu T."/>
            <person name="Tang G.D."/>
            <person name="Zhang D."/>
            <person name="Sun W.H."/>
            <person name="Liu D.K."/>
            <person name="Li Y."/>
            <person name="Chen G.Z."/>
            <person name="Liu X.D."/>
            <person name="Liao X.Y."/>
            <person name="Jiang Y.T."/>
            <person name="Yu X."/>
            <person name="Hao Y."/>
            <person name="Huang J."/>
            <person name="Zhao X.W."/>
            <person name="Ke S."/>
            <person name="Chen Y.Y."/>
            <person name="Wu W.L."/>
            <person name="Hsu J.L."/>
            <person name="Lin Y.F."/>
            <person name="Huang M.D."/>
            <person name="Li C.Y."/>
            <person name="Huang L."/>
            <person name="Wang Z.W."/>
            <person name="Zhao X."/>
            <person name="Zhong W.Y."/>
            <person name="Peng D.H."/>
            <person name="Ahmad S."/>
            <person name="Lan S."/>
            <person name="Zhang J.S."/>
            <person name="Tsai W.C."/>
            <person name="Van de Peer Y."/>
            <person name="Liu Z.J."/>
        </authorList>
    </citation>
    <scope>NUCLEOTIDE SEQUENCE</scope>
    <source>
        <strain evidence="3">CP</strain>
    </source>
</reference>
<dbReference type="GO" id="GO:0009451">
    <property type="term" value="P:RNA modification"/>
    <property type="evidence" value="ECO:0007669"/>
    <property type="project" value="InterPro"/>
</dbReference>
<dbReference type="InterPro" id="IPR002885">
    <property type="entry name" value="PPR_rpt"/>
</dbReference>
<evidence type="ECO:0000313" key="3">
    <source>
        <dbReference type="EMBL" id="KAK1296982.1"/>
    </source>
</evidence>
<evidence type="ECO:0000313" key="4">
    <source>
        <dbReference type="Proteomes" id="UP001180020"/>
    </source>
</evidence>
<keyword evidence="4" id="KW-1185">Reference proteome</keyword>
<accession>A0AAV9D6X4</accession>
<proteinExistence type="predicted"/>
<name>A0AAV9D6X4_ACOCL</name>
<sequence>MSLPSLINMYMKCGCIEEASNIFHMMNVEDTVSWTTMINGYAEHGYNREAIDLFEKMSTVGLKPDYVTFIGVLNACSHVGSVDLGFHYFNSMRQKHQVNPGREHYGCMVDLLCRAGRLDEAESMILSMPFRPDEVVWSTLLRVCRIHGDAECGS</sequence>
<reference evidence="3" key="2">
    <citation type="submission" date="2023-06" db="EMBL/GenBank/DDBJ databases">
        <authorList>
            <person name="Ma L."/>
            <person name="Liu K.-W."/>
            <person name="Li Z."/>
            <person name="Hsiao Y.-Y."/>
            <person name="Qi Y."/>
            <person name="Fu T."/>
            <person name="Tang G."/>
            <person name="Zhang D."/>
            <person name="Sun W.-H."/>
            <person name="Liu D.-K."/>
            <person name="Li Y."/>
            <person name="Chen G.-Z."/>
            <person name="Liu X.-D."/>
            <person name="Liao X.-Y."/>
            <person name="Jiang Y.-T."/>
            <person name="Yu X."/>
            <person name="Hao Y."/>
            <person name="Huang J."/>
            <person name="Zhao X.-W."/>
            <person name="Ke S."/>
            <person name="Chen Y.-Y."/>
            <person name="Wu W.-L."/>
            <person name="Hsu J.-L."/>
            <person name="Lin Y.-F."/>
            <person name="Huang M.-D."/>
            <person name="Li C.-Y."/>
            <person name="Huang L."/>
            <person name="Wang Z.-W."/>
            <person name="Zhao X."/>
            <person name="Zhong W.-Y."/>
            <person name="Peng D.-H."/>
            <person name="Ahmad S."/>
            <person name="Lan S."/>
            <person name="Zhang J.-S."/>
            <person name="Tsai W.-C."/>
            <person name="Van De Peer Y."/>
            <person name="Liu Z.-J."/>
        </authorList>
    </citation>
    <scope>NUCLEOTIDE SEQUENCE</scope>
    <source>
        <strain evidence="3">CP</strain>
        <tissue evidence="3">Leaves</tissue>
    </source>
</reference>
<dbReference type="PROSITE" id="PS51375">
    <property type="entry name" value="PPR"/>
    <property type="match status" value="1"/>
</dbReference>
<gene>
    <name evidence="3" type="primary">PCMP-E43</name>
    <name evidence="3" type="ORF">QJS10_CPB15g02197</name>
</gene>
<dbReference type="Pfam" id="PF01535">
    <property type="entry name" value="PPR"/>
    <property type="match status" value="1"/>
</dbReference>